<keyword evidence="2" id="KW-0732">Signal</keyword>
<reference evidence="3 4" key="1">
    <citation type="submission" date="2024-10" db="EMBL/GenBank/DDBJ databases">
        <title>The Natural Products Discovery Center: Release of the First 8490 Sequenced Strains for Exploring Actinobacteria Biosynthetic Diversity.</title>
        <authorList>
            <person name="Kalkreuter E."/>
            <person name="Kautsar S.A."/>
            <person name="Yang D."/>
            <person name="Bader C.D."/>
            <person name="Teijaro C.N."/>
            <person name="Fluegel L."/>
            <person name="Davis C.M."/>
            <person name="Simpson J.R."/>
            <person name="Lauterbach L."/>
            <person name="Steele A.D."/>
            <person name="Gui C."/>
            <person name="Meng S."/>
            <person name="Li G."/>
            <person name="Viehrig K."/>
            <person name="Ye F."/>
            <person name="Su P."/>
            <person name="Kiefer A.F."/>
            <person name="Nichols A."/>
            <person name="Cepeda A.J."/>
            <person name="Yan W."/>
            <person name="Fan B."/>
            <person name="Jiang Y."/>
            <person name="Adhikari A."/>
            <person name="Zheng C.-J."/>
            <person name="Schuster L."/>
            <person name="Cowan T.M."/>
            <person name="Smanski M.J."/>
            <person name="Chevrette M.G."/>
            <person name="De Carvalho L.P.S."/>
            <person name="Shen B."/>
        </authorList>
    </citation>
    <scope>NUCLEOTIDE SEQUENCE [LARGE SCALE GENOMIC DNA]</scope>
    <source>
        <strain evidence="3 4">NPDC019481</strain>
    </source>
</reference>
<organism evidence="3 4">
    <name type="scientific">Promicromonospora kroppenstedtii</name>
    <dbReference type="NCBI Taxonomy" id="440482"/>
    <lineage>
        <taxon>Bacteria</taxon>
        <taxon>Bacillati</taxon>
        <taxon>Actinomycetota</taxon>
        <taxon>Actinomycetes</taxon>
        <taxon>Micrococcales</taxon>
        <taxon>Promicromonosporaceae</taxon>
        <taxon>Promicromonospora</taxon>
    </lineage>
</organism>
<feature type="signal peptide" evidence="2">
    <location>
        <begin position="1"/>
        <end position="27"/>
    </location>
</feature>
<dbReference type="Proteomes" id="UP001611580">
    <property type="component" value="Unassembled WGS sequence"/>
</dbReference>
<evidence type="ECO:0000313" key="3">
    <source>
        <dbReference type="EMBL" id="MFI2485839.1"/>
    </source>
</evidence>
<dbReference type="EMBL" id="JBIRYI010000001">
    <property type="protein sequence ID" value="MFI2485839.1"/>
    <property type="molecule type" value="Genomic_DNA"/>
</dbReference>
<keyword evidence="4" id="KW-1185">Reference proteome</keyword>
<proteinExistence type="predicted"/>
<evidence type="ECO:0000256" key="2">
    <source>
        <dbReference type="SAM" id="SignalP"/>
    </source>
</evidence>
<protein>
    <submittedName>
        <fullName evidence="3">WxL protein peptidoglycan domain-containing protein</fullName>
    </submittedName>
</protein>
<evidence type="ECO:0000313" key="4">
    <source>
        <dbReference type="Proteomes" id="UP001611580"/>
    </source>
</evidence>
<keyword evidence="1" id="KW-0472">Membrane</keyword>
<dbReference type="RefSeq" id="WP_397401229.1">
    <property type="nucleotide sequence ID" value="NZ_JBIRYI010000001.1"/>
</dbReference>
<keyword evidence="1" id="KW-0812">Transmembrane</keyword>
<keyword evidence="1" id="KW-1133">Transmembrane helix</keyword>
<feature type="transmembrane region" description="Helical" evidence="1">
    <location>
        <begin position="315"/>
        <end position="335"/>
    </location>
</feature>
<evidence type="ECO:0000256" key="1">
    <source>
        <dbReference type="SAM" id="Phobius"/>
    </source>
</evidence>
<feature type="chain" id="PRO_5046088420" evidence="2">
    <location>
        <begin position="28"/>
        <end position="366"/>
    </location>
</feature>
<name>A0ABW7XEZ3_9MICO</name>
<comment type="caution">
    <text evidence="3">The sequence shown here is derived from an EMBL/GenBank/DDBJ whole genome shotgun (WGS) entry which is preliminary data.</text>
</comment>
<sequence>MRIPTKAAAILTLAVLAPAVWSAPALAGPALAGPALAADHDSRVTWSVVPADAAGPDGRRVVDLELAPGERATEHVAVTNHSADEVTFALSANDGYLTERGSFDMRPSAVEPVDGGAWITVPDEVVVGPGETEVVPVEVAVPEGALPGDHPAGVAASVRSGGEMQVESRVGVRMNLRVPGEVVAALDAELLGVSFTHGPSLFEPGSLVMRYAVVNGGSVALDTTARVGAHSRFGGPDASAPQGEALEVLPGGRREVSVEVPGVWPLGPFGVEAVISAVVVDGAGRLAGGAGGAGEAGEADDVPAPADVTLTDTAWALPLLHVLVLLALVLAGWAARRALRARRARLDRLIERARAEGRAEVLAGRG</sequence>
<accession>A0ABW7XEZ3</accession>
<gene>
    <name evidence="3" type="ORF">ACH47X_02960</name>
</gene>